<keyword evidence="2" id="KW-1185">Reference proteome</keyword>
<gene>
    <name evidence="1" type="ORF">Taro_028220</name>
</gene>
<proteinExistence type="predicted"/>
<accession>A0A843VPU2</accession>
<dbReference type="Proteomes" id="UP000652761">
    <property type="component" value="Unassembled WGS sequence"/>
</dbReference>
<dbReference type="EMBL" id="NMUH01001804">
    <property type="protein sequence ID" value="MQL95560.1"/>
    <property type="molecule type" value="Genomic_DNA"/>
</dbReference>
<comment type="caution">
    <text evidence="1">The sequence shown here is derived from an EMBL/GenBank/DDBJ whole genome shotgun (WGS) entry which is preliminary data.</text>
</comment>
<evidence type="ECO:0000313" key="1">
    <source>
        <dbReference type="EMBL" id="MQL95560.1"/>
    </source>
</evidence>
<sequence>MHLGGIQRYALADIAVLMKCYDISLKMVHEMFLLQDSTVQRQPSEFSPSAEGVLSMEEGDNFLSARLVPSPL</sequence>
<name>A0A843VPU2_COLES</name>
<evidence type="ECO:0000313" key="2">
    <source>
        <dbReference type="Proteomes" id="UP000652761"/>
    </source>
</evidence>
<organism evidence="1 2">
    <name type="scientific">Colocasia esculenta</name>
    <name type="common">Wild taro</name>
    <name type="synonym">Arum esculentum</name>
    <dbReference type="NCBI Taxonomy" id="4460"/>
    <lineage>
        <taxon>Eukaryota</taxon>
        <taxon>Viridiplantae</taxon>
        <taxon>Streptophyta</taxon>
        <taxon>Embryophyta</taxon>
        <taxon>Tracheophyta</taxon>
        <taxon>Spermatophyta</taxon>
        <taxon>Magnoliopsida</taxon>
        <taxon>Liliopsida</taxon>
        <taxon>Araceae</taxon>
        <taxon>Aroideae</taxon>
        <taxon>Colocasieae</taxon>
        <taxon>Colocasia</taxon>
    </lineage>
</organism>
<reference evidence="1" key="1">
    <citation type="submission" date="2017-07" db="EMBL/GenBank/DDBJ databases">
        <title>Taro Niue Genome Assembly and Annotation.</title>
        <authorList>
            <person name="Atibalentja N."/>
            <person name="Keating K."/>
            <person name="Fields C.J."/>
        </authorList>
    </citation>
    <scope>NUCLEOTIDE SEQUENCE</scope>
    <source>
        <strain evidence="1">Niue_2</strain>
        <tissue evidence="1">Leaf</tissue>
    </source>
</reference>
<protein>
    <submittedName>
        <fullName evidence="1">Uncharacterized protein</fullName>
    </submittedName>
</protein>
<dbReference type="AlphaFoldDB" id="A0A843VPU2"/>